<organism evidence="2 3">
    <name type="scientific">Pseudomonas ogarae (strain DSM 112162 / CECT 30235 / F113)</name>
    <dbReference type="NCBI Taxonomy" id="1114970"/>
    <lineage>
        <taxon>Bacteria</taxon>
        <taxon>Pseudomonadati</taxon>
        <taxon>Pseudomonadota</taxon>
        <taxon>Gammaproteobacteria</taxon>
        <taxon>Pseudomonadales</taxon>
        <taxon>Pseudomonadaceae</taxon>
        <taxon>Pseudomonas</taxon>
    </lineage>
</organism>
<accession>A0ABM6QSE9</accession>
<evidence type="ECO:0000313" key="3">
    <source>
        <dbReference type="Proteomes" id="UP000235315"/>
    </source>
</evidence>
<evidence type="ECO:0000259" key="1">
    <source>
        <dbReference type="Pfam" id="PF04471"/>
    </source>
</evidence>
<dbReference type="RefSeq" id="WP_014335859.1">
    <property type="nucleotide sequence ID" value="NC_016830.1"/>
</dbReference>
<dbReference type="InterPro" id="IPR011856">
    <property type="entry name" value="tRNA_endonuc-like_dom_sf"/>
</dbReference>
<sequence length="319" mass="36341">MKEIRVAIFDQFMPTQYDHNQPEMTADEPSDWAASLGGLNFSPAFEGPRGKRYCRVDDERLQKELHRLTKFKTCSICRSPTFQVESLVEDEDIQLCLKCGYWGGIGFREWNSHLHSHPRRGVIGRYKAIEPIDAQSTDYLATHLRRYPKELTNISPKRSETFVMDLLSDYLGCEVKSLGGTKDGGVDGYILKGNKVGTIIQVKWHESTDKAESVKVVREVAGTLLARHVPQGILVSNREKYSEPAKQEAKSISQLSINELGKINLELMDYHNILDMLEITSTKATSDMRIDDWFKFNLEEECIFDGAAMISEGYAERFM</sequence>
<dbReference type="PANTHER" id="PTHR30015">
    <property type="entry name" value="MRR RESTRICTION SYSTEM PROTEIN"/>
    <property type="match status" value="1"/>
</dbReference>
<keyword evidence="2" id="KW-0540">Nuclease</keyword>
<gene>
    <name evidence="2" type="ORF">C1C98_00420</name>
</gene>
<dbReference type="GO" id="GO:0004519">
    <property type="term" value="F:endonuclease activity"/>
    <property type="evidence" value="ECO:0007669"/>
    <property type="project" value="UniProtKB-KW"/>
</dbReference>
<dbReference type="PANTHER" id="PTHR30015:SF7">
    <property type="entry name" value="TYPE IV METHYL-DIRECTED RESTRICTION ENZYME ECOKMRR"/>
    <property type="match status" value="1"/>
</dbReference>
<dbReference type="InterPro" id="IPR011335">
    <property type="entry name" value="Restrct_endonuc-II-like"/>
</dbReference>
<evidence type="ECO:0000313" key="2">
    <source>
        <dbReference type="EMBL" id="AUO44005.1"/>
    </source>
</evidence>
<keyword evidence="2" id="KW-0255">Endonuclease</keyword>
<dbReference type="Pfam" id="PF04471">
    <property type="entry name" value="Mrr_cat"/>
    <property type="match status" value="1"/>
</dbReference>
<dbReference type="SUPFAM" id="SSF52980">
    <property type="entry name" value="Restriction endonuclease-like"/>
    <property type="match status" value="1"/>
</dbReference>
<dbReference type="Gene3D" id="3.40.1350.10">
    <property type="match status" value="1"/>
</dbReference>
<dbReference type="Proteomes" id="UP000235315">
    <property type="component" value="Chromosome"/>
</dbReference>
<feature type="domain" description="Restriction endonuclease type IV Mrr" evidence="1">
    <location>
        <begin position="152"/>
        <end position="276"/>
    </location>
</feature>
<dbReference type="InterPro" id="IPR052906">
    <property type="entry name" value="Type_IV_Methyl-Rstrct_Enzyme"/>
</dbReference>
<reference evidence="2 3" key="1">
    <citation type="submission" date="2018-01" db="EMBL/GenBank/DDBJ databases">
        <title>Tropical forage species Digitaria eriantha prevents oxidative stress under low temperature conditions by the incorporation of polyhydroxybutyrate-producing endophytic bacteria.</title>
        <authorList>
            <person name="Stritzler M."/>
            <person name="Ayub N."/>
        </authorList>
    </citation>
    <scope>NUCLEOTIDE SEQUENCE [LARGE SCALE GENOMIC DNA]</scope>
    <source>
        <strain evidence="2 3">FR1</strain>
    </source>
</reference>
<keyword evidence="2" id="KW-0378">Hydrolase</keyword>
<name>A0ABM6QSE9_PSEO1</name>
<proteinExistence type="predicted"/>
<dbReference type="InterPro" id="IPR007560">
    <property type="entry name" value="Restrct_endonuc_IV_Mrr"/>
</dbReference>
<protein>
    <submittedName>
        <fullName evidence="2">Restriction endonuclease</fullName>
    </submittedName>
</protein>
<dbReference type="EMBL" id="CP025738">
    <property type="protein sequence ID" value="AUO44005.1"/>
    <property type="molecule type" value="Genomic_DNA"/>
</dbReference>
<keyword evidence="3" id="KW-1185">Reference proteome</keyword>